<dbReference type="VEuPathDB" id="VectorBase:AALB20_035495"/>
<proteinExistence type="predicted"/>
<organism evidence="2 3">
    <name type="scientific">Anopheles albimanus</name>
    <name type="common">New world malaria mosquito</name>
    <dbReference type="NCBI Taxonomy" id="7167"/>
    <lineage>
        <taxon>Eukaryota</taxon>
        <taxon>Metazoa</taxon>
        <taxon>Ecdysozoa</taxon>
        <taxon>Arthropoda</taxon>
        <taxon>Hexapoda</taxon>
        <taxon>Insecta</taxon>
        <taxon>Pterygota</taxon>
        <taxon>Neoptera</taxon>
        <taxon>Endopterygota</taxon>
        <taxon>Diptera</taxon>
        <taxon>Nematocera</taxon>
        <taxon>Culicoidea</taxon>
        <taxon>Culicidae</taxon>
        <taxon>Anophelinae</taxon>
        <taxon>Anopheles</taxon>
    </lineage>
</organism>
<feature type="compositionally biased region" description="Polar residues" evidence="1">
    <location>
        <begin position="103"/>
        <end position="112"/>
    </location>
</feature>
<accession>A0A182F9A1</accession>
<feature type="compositionally biased region" description="Basic residues" evidence="1">
    <location>
        <begin position="117"/>
        <end position="127"/>
    </location>
</feature>
<reference evidence="2" key="2">
    <citation type="submission" date="2022-08" db="UniProtKB">
        <authorList>
            <consortium name="EnsemblMetazoa"/>
        </authorList>
    </citation>
    <scope>IDENTIFICATION</scope>
    <source>
        <strain evidence="2">STECLA/ALBI9_A</strain>
    </source>
</reference>
<name>A0A182F9A1_ANOAL</name>
<sequence length="257" mass="28523">MNVNNGAGKSTTASVYRLIQSPAPICMFYFAHPFGIASPASGAKLAQIRDRATKGKDTPAVKAEPEHTGHKATAKKENHRRSKEQSSRAHRKQNGHECGKQPINGTVPQQQHDQSRTTRHGRKHRKHRRISNFEKFLLEIQHPNQHTCGAGGEGATIRRIDQEDRITPLVPWPSIIWDRDFLIPTLLQALAQQRAGVDHKPNEPVIKGLFSNSATGMVYGFRLTDHIEQIAFVVWRVHGAGFGDVGDGDLARSSMDA</sequence>
<dbReference type="EnsemblMetazoa" id="AALB003076-RA">
    <property type="protein sequence ID" value="AALB003076-PA"/>
    <property type="gene ID" value="AALB003076"/>
</dbReference>
<feature type="compositionally biased region" description="Basic and acidic residues" evidence="1">
    <location>
        <begin position="50"/>
        <end position="69"/>
    </location>
</feature>
<evidence type="ECO:0000313" key="2">
    <source>
        <dbReference type="EnsemblMetazoa" id="AALB003076-PA"/>
    </source>
</evidence>
<evidence type="ECO:0000313" key="3">
    <source>
        <dbReference type="Proteomes" id="UP000069272"/>
    </source>
</evidence>
<protein>
    <submittedName>
        <fullName evidence="2">Uncharacterized protein</fullName>
    </submittedName>
</protein>
<feature type="compositionally biased region" description="Basic residues" evidence="1">
    <location>
        <begin position="70"/>
        <end position="93"/>
    </location>
</feature>
<reference evidence="2 3" key="1">
    <citation type="journal article" date="2017" name="G3 (Bethesda)">
        <title>The Physical Genome Mapping of Anopheles albimanus Corrected Scaffold Misassemblies and Identified Interarm Rearrangements in Genus Anopheles.</title>
        <authorList>
            <person name="Artemov G.N."/>
            <person name="Peery A.N."/>
            <person name="Jiang X."/>
            <person name="Tu Z."/>
            <person name="Stegniy V.N."/>
            <person name="Sharakhova M.V."/>
            <person name="Sharakhov I.V."/>
        </authorList>
    </citation>
    <scope>NUCLEOTIDE SEQUENCE [LARGE SCALE GENOMIC DNA]</scope>
    <source>
        <strain evidence="2 3">ALBI9_A</strain>
    </source>
</reference>
<dbReference type="VEuPathDB" id="VectorBase:AALB003076"/>
<evidence type="ECO:0000256" key="1">
    <source>
        <dbReference type="SAM" id="MobiDB-lite"/>
    </source>
</evidence>
<feature type="region of interest" description="Disordered" evidence="1">
    <location>
        <begin position="50"/>
        <end position="127"/>
    </location>
</feature>
<dbReference type="Proteomes" id="UP000069272">
    <property type="component" value="Chromosome 2R"/>
</dbReference>
<dbReference type="AlphaFoldDB" id="A0A182F9A1"/>
<keyword evidence="3" id="KW-1185">Reference proteome</keyword>